<dbReference type="OrthoDB" id="120730at2"/>
<feature type="signal peptide" evidence="2">
    <location>
        <begin position="1"/>
        <end position="22"/>
    </location>
</feature>
<dbReference type="Gene3D" id="3.40.30.10">
    <property type="entry name" value="Glutaredoxin"/>
    <property type="match status" value="1"/>
</dbReference>
<organism evidence="3 4">
    <name type="scientific">Saprospira grandis DSM 2844</name>
    <dbReference type="NCBI Taxonomy" id="694433"/>
    <lineage>
        <taxon>Bacteria</taxon>
        <taxon>Pseudomonadati</taxon>
        <taxon>Bacteroidota</taxon>
        <taxon>Saprospiria</taxon>
        <taxon>Saprospirales</taxon>
        <taxon>Saprospiraceae</taxon>
        <taxon>Saprospira</taxon>
    </lineage>
</organism>
<keyword evidence="1" id="KW-0175">Coiled coil</keyword>
<protein>
    <submittedName>
        <fullName evidence="3">Thiol:disulfide interchange protein</fullName>
    </submittedName>
</protein>
<dbReference type="Proteomes" id="UP000005113">
    <property type="component" value="Unassembled WGS sequence"/>
</dbReference>
<dbReference type="SUPFAM" id="SSF48452">
    <property type="entry name" value="TPR-like"/>
    <property type="match status" value="1"/>
</dbReference>
<reference evidence="4" key="1">
    <citation type="journal article" date="2012" name="Stand. Genomic Sci.">
        <title>Permanent draft genome sequence of the gliding predator Saprospira grandis strain Sa g1 (= HR1).</title>
        <authorList>
            <person name="Mavromatis K."/>
            <person name="Chertkov O."/>
            <person name="Lapidus A."/>
            <person name="Nolan M."/>
            <person name="Lucas S."/>
            <person name="Tice H."/>
            <person name="Del Rio T.G."/>
            <person name="Cheng J.F."/>
            <person name="Han C."/>
            <person name="Tapia R."/>
            <person name="Bruce D."/>
            <person name="Goodwin L.A."/>
            <person name="Pitluck S."/>
            <person name="Huntemann M."/>
            <person name="Liolios K."/>
            <person name="Pagani I."/>
            <person name="Ivanova N."/>
            <person name="Mikhailova N."/>
            <person name="Pati A."/>
            <person name="Chen A."/>
            <person name="Palaniappan K."/>
            <person name="Land M."/>
            <person name="Brambilla E.M."/>
            <person name="Rohde M."/>
            <person name="Spring S."/>
            <person name="Goker M."/>
            <person name="Detter J.C."/>
            <person name="Bristow J."/>
            <person name="Eisen J.A."/>
            <person name="Markowitz V."/>
            <person name="Hugenholtz P."/>
            <person name="Kyrpides N.C."/>
            <person name="Klenk H.P."/>
            <person name="Woyke T."/>
        </authorList>
    </citation>
    <scope>NUCLEOTIDE SEQUENCE [LARGE SCALE GENOMIC DNA]</scope>
    <source>
        <strain evidence="4">DSM 2844</strain>
    </source>
</reference>
<evidence type="ECO:0000313" key="3">
    <source>
        <dbReference type="EMBL" id="EJF52993.1"/>
    </source>
</evidence>
<accession>J1I3T2</accession>
<keyword evidence="2" id="KW-0732">Signal</keyword>
<gene>
    <name evidence="3" type="ORF">SapgrDRAFT_1270</name>
</gene>
<dbReference type="Pfam" id="PF13899">
    <property type="entry name" value="Thioredoxin_7"/>
    <property type="match status" value="1"/>
</dbReference>
<feature type="chain" id="PRO_5003743747" evidence="2">
    <location>
        <begin position="23"/>
        <end position="393"/>
    </location>
</feature>
<dbReference type="RefSeq" id="WP_002658354.1">
    <property type="nucleotide sequence ID" value="NZ_JH719942.1"/>
</dbReference>
<evidence type="ECO:0000313" key="4">
    <source>
        <dbReference type="Proteomes" id="UP000005113"/>
    </source>
</evidence>
<name>J1I3T2_9BACT</name>
<dbReference type="HOGENOM" id="CLU_032298_1_0_10"/>
<evidence type="ECO:0000256" key="2">
    <source>
        <dbReference type="SAM" id="SignalP"/>
    </source>
</evidence>
<proteinExistence type="predicted"/>
<evidence type="ECO:0000256" key="1">
    <source>
        <dbReference type="SAM" id="Coils"/>
    </source>
</evidence>
<feature type="coiled-coil region" evidence="1">
    <location>
        <begin position="357"/>
        <end position="391"/>
    </location>
</feature>
<dbReference type="InterPro" id="IPR011990">
    <property type="entry name" value="TPR-like_helical_dom_sf"/>
</dbReference>
<sequence length="393" mass="45613">MKRLPFWSLALFMLLTTVPNWAQVIQFEEGQWADILDQAQKEKKMVFVDAYSDCCDSCKWLNKTVFSHPKEGKDFNAHFISYKVDIANTNEPAFIEKAGDCINPSFLFFSAHGELLHKIVGITDLKTLIAESQKALDPNKQLFSLKKRYEKGDRQAEFLRNYILALNAAHEECSNEAHTYLDLIPEKEWLQNEHFDIMMLSIRAFEQKYLDYVLAHKEEFVAENGKEAVEEYMKDALLNQMHIIGEAQNGKGTKSQEYKQLVKKFKQNLPKDLSNYYTDMLNMMIHEGTEKEFKYLNIMLLEHTDSWEELNEAAWDGLYEEKNKKQLKAALKWIDKSIELEENYYNLDTKANLLHKLGKKKEALATAEKALELAKAQAVEAEETKALIEKIKG</sequence>
<dbReference type="Gene3D" id="1.25.40.10">
    <property type="entry name" value="Tetratricopeptide repeat domain"/>
    <property type="match status" value="1"/>
</dbReference>
<dbReference type="AlphaFoldDB" id="J1I3T2"/>
<dbReference type="EMBL" id="JH719942">
    <property type="protein sequence ID" value="EJF52993.1"/>
    <property type="molecule type" value="Genomic_DNA"/>
</dbReference>
<dbReference type="InterPro" id="IPR036249">
    <property type="entry name" value="Thioredoxin-like_sf"/>
</dbReference>
<dbReference type="SUPFAM" id="SSF52833">
    <property type="entry name" value="Thioredoxin-like"/>
    <property type="match status" value="1"/>
</dbReference>